<proteinExistence type="predicted"/>
<organism evidence="2 4">
    <name type="scientific">Rickettsia conorii subsp. raoultii</name>
    <dbReference type="NCBI Taxonomy" id="369822"/>
    <lineage>
        <taxon>Bacteria</taxon>
        <taxon>Pseudomonadati</taxon>
        <taxon>Pseudomonadota</taxon>
        <taxon>Alphaproteobacteria</taxon>
        <taxon>Rickettsiales</taxon>
        <taxon>Rickettsiaceae</taxon>
        <taxon>Rickettsieae</taxon>
        <taxon>Rickettsia</taxon>
        <taxon>spotted fever group</taxon>
    </lineage>
</organism>
<feature type="region of interest" description="Disordered" evidence="1">
    <location>
        <begin position="1"/>
        <end position="24"/>
    </location>
</feature>
<keyword evidence="5" id="KW-1185">Reference proteome</keyword>
<sequence length="72" mass="7930">MKKQRQKKLTADTSSSEAEAKNESKQKIIAATVYDFFFPAAQIQPIISTIQPNVPTTLGGNCKLKKRCSEAT</sequence>
<dbReference type="Proteomes" id="UP000077462">
    <property type="component" value="Chromosome"/>
</dbReference>
<gene>
    <name evidence="3" type="ORF">NBT09_05850</name>
    <name evidence="2" type="ORF">UQ52_04595</name>
</gene>
<dbReference type="EMBL" id="CP010969">
    <property type="protein sequence ID" value="AJQ51971.1"/>
    <property type="molecule type" value="Genomic_DNA"/>
</dbReference>
<reference evidence="2 4" key="1">
    <citation type="journal article" date="2016" name="Genome Announc.">
        <title>Genome Sequence of the Tick-Borne Pathogen Rickettsia raoultii.</title>
        <authorList>
            <person name="El Karkouri K."/>
            <person name="Mediannikov O."/>
            <person name="Robert C."/>
            <person name="Raoult D."/>
            <person name="Fournier P.E."/>
        </authorList>
    </citation>
    <scope>NUCLEOTIDE SEQUENCE [LARGE SCALE GENOMIC DNA]</scope>
    <source>
        <strain evidence="2 4">Khabarovsk</strain>
    </source>
</reference>
<evidence type="ECO:0000256" key="1">
    <source>
        <dbReference type="SAM" id="MobiDB-lite"/>
    </source>
</evidence>
<dbReference type="AlphaFoldDB" id="A0A9N7AWT2"/>
<dbReference type="EMBL" id="CP098324">
    <property type="protein sequence ID" value="URW77512.1"/>
    <property type="molecule type" value="Genomic_DNA"/>
</dbReference>
<name>A0A9N7AWT2_RICCR</name>
<accession>A0A9N7AWT2</accession>
<protein>
    <submittedName>
        <fullName evidence="2">Uncharacterized protein</fullName>
    </submittedName>
</protein>
<reference evidence="3" key="2">
    <citation type="submission" date="2022-05" db="EMBL/GenBank/DDBJ databases">
        <title>Tracking Rickettsia raoultii infection dynamics in vivo by bioorthogonal metabolic labeling.</title>
        <authorList>
            <person name="Zhu D.-Y."/>
            <person name="Jia N."/>
            <person name="Li C."/>
            <person name="Zhang M.-Z."/>
            <person name="Liu H.-B."/>
            <person name="Cao W.-C."/>
        </authorList>
    </citation>
    <scope>NUCLEOTIDE SEQUENCE</scope>
    <source>
        <strain evidence="3">BIME</strain>
    </source>
</reference>
<evidence type="ECO:0000313" key="2">
    <source>
        <dbReference type="EMBL" id="AJQ51971.1"/>
    </source>
</evidence>
<evidence type="ECO:0000313" key="3">
    <source>
        <dbReference type="EMBL" id="URW77512.1"/>
    </source>
</evidence>
<evidence type="ECO:0000313" key="5">
    <source>
        <dbReference type="Proteomes" id="UP001056268"/>
    </source>
</evidence>
<dbReference type="Proteomes" id="UP001056268">
    <property type="component" value="Chromosome"/>
</dbReference>
<evidence type="ECO:0000313" key="4">
    <source>
        <dbReference type="Proteomes" id="UP000077462"/>
    </source>
</evidence>
<dbReference type="RefSeq" id="WP_064463982.1">
    <property type="nucleotide sequence ID" value="NZ_CP010969.1"/>
</dbReference>